<sequence length="181" mass="19921">MRIQRVCHLILQILSTYSILILSLTSIQKSFDSLIEARISLRLTEAQRAAANFPQGEEEEEMVRNANEFLTGLCNVQILSLSAQALAFCCEATPVFKNLTQLTIESDSNIGWESLPGLLMNCPRLETLFIRGLGHKHNDGCGNVCCCKHLENVPSCLSSSPVKVLKIVLFVPIDGDGMEIG</sequence>
<dbReference type="InterPro" id="IPR055294">
    <property type="entry name" value="FBL60-like"/>
</dbReference>
<protein>
    <recommendedName>
        <fullName evidence="3">FBD domain-containing protein</fullName>
    </recommendedName>
</protein>
<reference evidence="2" key="1">
    <citation type="journal article" date="2015" name="Nat. Plants">
        <title>Genome expansion of Arabis alpina linked with retrotransposition and reduced symmetric DNA methylation.</title>
        <authorList>
            <person name="Willing E.M."/>
            <person name="Rawat V."/>
            <person name="Mandakova T."/>
            <person name="Maumus F."/>
            <person name="James G.V."/>
            <person name="Nordstroem K.J."/>
            <person name="Becker C."/>
            <person name="Warthmann N."/>
            <person name="Chica C."/>
            <person name="Szarzynska B."/>
            <person name="Zytnicki M."/>
            <person name="Albani M.C."/>
            <person name="Kiefer C."/>
            <person name="Bergonzi S."/>
            <person name="Castaings L."/>
            <person name="Mateos J.L."/>
            <person name="Berns M.C."/>
            <person name="Bujdoso N."/>
            <person name="Piofczyk T."/>
            <person name="de Lorenzo L."/>
            <person name="Barrero-Sicilia C."/>
            <person name="Mateos I."/>
            <person name="Piednoel M."/>
            <person name="Hagmann J."/>
            <person name="Chen-Min-Tao R."/>
            <person name="Iglesias-Fernandez R."/>
            <person name="Schuster S.C."/>
            <person name="Alonso-Blanco C."/>
            <person name="Roudier F."/>
            <person name="Carbonero P."/>
            <person name="Paz-Ares J."/>
            <person name="Davis S.J."/>
            <person name="Pecinka A."/>
            <person name="Quesneville H."/>
            <person name="Colot V."/>
            <person name="Lysak M.A."/>
            <person name="Weigel D."/>
            <person name="Coupland G."/>
            <person name="Schneeberger K."/>
        </authorList>
    </citation>
    <scope>NUCLEOTIDE SEQUENCE [LARGE SCALE GENOMIC DNA]</scope>
    <source>
        <strain evidence="2">cv. Pajares</strain>
    </source>
</reference>
<evidence type="ECO:0008006" key="3">
    <source>
        <dbReference type="Google" id="ProtNLM"/>
    </source>
</evidence>
<dbReference type="EMBL" id="KL983957">
    <property type="protein sequence ID" value="KFK22939.1"/>
    <property type="molecule type" value="Genomic_DNA"/>
</dbReference>
<dbReference type="Gramene" id="KFK22939">
    <property type="protein sequence ID" value="KFK22939"/>
    <property type="gene ID" value="AALP_AAs55242U000100"/>
</dbReference>
<accession>A0A087FZ87</accession>
<keyword evidence="2" id="KW-1185">Reference proteome</keyword>
<dbReference type="PANTHER" id="PTHR31293">
    <property type="entry name" value="RNI-LIKE SUPERFAMILY PROTEIN"/>
    <property type="match status" value="1"/>
</dbReference>
<dbReference type="SUPFAM" id="SSF52047">
    <property type="entry name" value="RNI-like"/>
    <property type="match status" value="1"/>
</dbReference>
<evidence type="ECO:0000313" key="2">
    <source>
        <dbReference type="Proteomes" id="UP000029120"/>
    </source>
</evidence>
<dbReference type="Proteomes" id="UP000029120">
    <property type="component" value="Unassembled WGS sequence"/>
</dbReference>
<name>A0A087FZ87_ARAAL</name>
<organism evidence="1 2">
    <name type="scientific">Arabis alpina</name>
    <name type="common">Alpine rock-cress</name>
    <dbReference type="NCBI Taxonomy" id="50452"/>
    <lineage>
        <taxon>Eukaryota</taxon>
        <taxon>Viridiplantae</taxon>
        <taxon>Streptophyta</taxon>
        <taxon>Embryophyta</taxon>
        <taxon>Tracheophyta</taxon>
        <taxon>Spermatophyta</taxon>
        <taxon>Magnoliopsida</taxon>
        <taxon>eudicotyledons</taxon>
        <taxon>Gunneridae</taxon>
        <taxon>Pentapetalae</taxon>
        <taxon>rosids</taxon>
        <taxon>malvids</taxon>
        <taxon>Brassicales</taxon>
        <taxon>Brassicaceae</taxon>
        <taxon>Arabideae</taxon>
        <taxon>Arabis</taxon>
    </lineage>
</organism>
<dbReference type="InterPro" id="IPR032675">
    <property type="entry name" value="LRR_dom_sf"/>
</dbReference>
<dbReference type="Gene3D" id="3.80.10.10">
    <property type="entry name" value="Ribonuclease Inhibitor"/>
    <property type="match status" value="1"/>
</dbReference>
<dbReference type="PANTHER" id="PTHR31293:SF16">
    <property type="entry name" value="RNI-LIKE SUPERFAMILY PROTEIN"/>
    <property type="match status" value="1"/>
</dbReference>
<gene>
    <name evidence="1" type="ORF">AALP_AAs55242U000100</name>
</gene>
<evidence type="ECO:0000313" key="1">
    <source>
        <dbReference type="EMBL" id="KFK22939.1"/>
    </source>
</evidence>
<proteinExistence type="predicted"/>
<dbReference type="OrthoDB" id="1024236at2759"/>
<dbReference type="AlphaFoldDB" id="A0A087FZ87"/>